<reference evidence="10 11" key="1">
    <citation type="submission" date="2024-10" db="EMBL/GenBank/DDBJ databases">
        <title>Updated reference genomes for cyclostephanoid diatoms.</title>
        <authorList>
            <person name="Roberts W.R."/>
            <person name="Alverson A.J."/>
        </authorList>
    </citation>
    <scope>NUCLEOTIDE SEQUENCE [LARGE SCALE GENOMIC DNA]</scope>
    <source>
        <strain evidence="10 11">AJA228-03</strain>
    </source>
</reference>
<evidence type="ECO:0000256" key="4">
    <source>
        <dbReference type="ARBA" id="ARBA00022679"/>
    </source>
</evidence>
<evidence type="ECO:0000256" key="5">
    <source>
        <dbReference type="ARBA" id="ARBA00022692"/>
    </source>
</evidence>
<evidence type="ECO:0000256" key="8">
    <source>
        <dbReference type="SAM" id="MobiDB-lite"/>
    </source>
</evidence>
<evidence type="ECO:0000256" key="9">
    <source>
        <dbReference type="SAM" id="Phobius"/>
    </source>
</evidence>
<gene>
    <name evidence="10" type="ORF">ACHAXA_004845</name>
</gene>
<dbReference type="Proteomes" id="UP001530377">
    <property type="component" value="Unassembled WGS sequence"/>
</dbReference>
<evidence type="ECO:0000256" key="3">
    <source>
        <dbReference type="ARBA" id="ARBA00022676"/>
    </source>
</evidence>
<dbReference type="PANTHER" id="PTHR21461">
    <property type="entry name" value="GLYCOSYLTRANSFERASE FAMILY 92 PROTEIN"/>
    <property type="match status" value="1"/>
</dbReference>
<keyword evidence="4" id="KW-0808">Transferase</keyword>
<comment type="caution">
    <text evidence="10">The sequence shown here is derived from an EMBL/GenBank/DDBJ whole genome shotgun (WGS) entry which is preliminary data.</text>
</comment>
<keyword evidence="11" id="KW-1185">Reference proteome</keyword>
<feature type="transmembrane region" description="Helical" evidence="9">
    <location>
        <begin position="21"/>
        <end position="40"/>
    </location>
</feature>
<comment type="subcellular location">
    <subcellularLocation>
        <location evidence="1">Membrane</location>
        <topology evidence="1">Single-pass membrane protein</topology>
    </subcellularLocation>
</comment>
<dbReference type="AlphaFoldDB" id="A0ABD3SH39"/>
<evidence type="ECO:0000256" key="6">
    <source>
        <dbReference type="ARBA" id="ARBA00022989"/>
    </source>
</evidence>
<feature type="region of interest" description="Disordered" evidence="8">
    <location>
        <begin position="178"/>
        <end position="211"/>
    </location>
</feature>
<dbReference type="Pfam" id="PF01697">
    <property type="entry name" value="Glyco_transf_92"/>
    <property type="match status" value="1"/>
</dbReference>
<evidence type="ECO:0008006" key="12">
    <source>
        <dbReference type="Google" id="ProtNLM"/>
    </source>
</evidence>
<feature type="compositionally biased region" description="Basic and acidic residues" evidence="8">
    <location>
        <begin position="93"/>
        <end position="105"/>
    </location>
</feature>
<dbReference type="GO" id="GO:0016020">
    <property type="term" value="C:membrane"/>
    <property type="evidence" value="ECO:0007669"/>
    <property type="project" value="UniProtKB-SubCell"/>
</dbReference>
<name>A0ABD3SH39_9STRA</name>
<dbReference type="PANTHER" id="PTHR21461:SF69">
    <property type="entry name" value="GLYCOSYLTRANSFERASE FAMILY 92 PROTEIN"/>
    <property type="match status" value="1"/>
</dbReference>
<keyword evidence="6 9" id="KW-1133">Transmembrane helix</keyword>
<protein>
    <recommendedName>
        <fullName evidence="12">Glycosyltransferase family 92 protein</fullName>
    </recommendedName>
</protein>
<keyword evidence="3" id="KW-0328">Glycosyltransferase</keyword>
<keyword evidence="7 9" id="KW-0472">Membrane</keyword>
<evidence type="ECO:0000313" key="10">
    <source>
        <dbReference type="EMBL" id="KAL3823752.1"/>
    </source>
</evidence>
<accession>A0ABD3SH39</accession>
<proteinExistence type="inferred from homology"/>
<dbReference type="EMBL" id="JALLPB020000030">
    <property type="protein sequence ID" value="KAL3823752.1"/>
    <property type="molecule type" value="Genomic_DNA"/>
</dbReference>
<feature type="compositionally biased region" description="Basic and acidic residues" evidence="8">
    <location>
        <begin position="188"/>
        <end position="211"/>
    </location>
</feature>
<organism evidence="10 11">
    <name type="scientific">Cyclostephanos tholiformis</name>
    <dbReference type="NCBI Taxonomy" id="382380"/>
    <lineage>
        <taxon>Eukaryota</taxon>
        <taxon>Sar</taxon>
        <taxon>Stramenopiles</taxon>
        <taxon>Ochrophyta</taxon>
        <taxon>Bacillariophyta</taxon>
        <taxon>Coscinodiscophyceae</taxon>
        <taxon>Thalassiosirophycidae</taxon>
        <taxon>Stephanodiscales</taxon>
        <taxon>Stephanodiscaceae</taxon>
        <taxon>Cyclostephanos</taxon>
    </lineage>
</organism>
<evidence type="ECO:0000256" key="2">
    <source>
        <dbReference type="ARBA" id="ARBA00007647"/>
    </source>
</evidence>
<evidence type="ECO:0000256" key="1">
    <source>
        <dbReference type="ARBA" id="ARBA00004167"/>
    </source>
</evidence>
<sequence length="1092" mass="124677">MGTAAGTNWSVRKRKRPPVRLACIAMSLLGMYAIFVSFVLTKFGGSSGSGSGSSDVESSSSSRFFTLPRIKNGVGSASPLLRRELSAPAGNVNEDRKDVDDSKKREPTIDDYCGLCQWKGQGINCNKRVDWVVNTKKVTMNDAKMSELRYCANYNGCNSEVDDEGFMLCEDLSDSPLYQKPRSASPPLRRESSALAEDVKEDRKDVDDSKKREPTIDDFCGLCQWKSQGFNCNKRVDWVVNSKKVTMNDAKMSELRYCANYNGCNSEVDDEGFMLCEDLSDSPMYKKPPSHYKVGTNHVDRAPELEEVLSGALLKRASVSRGYNITLSQSKADDDKSIKVGDGLRDPRKGEDIIKSVLAAAKFGDRWYDKEEGEVVPESTFSFAELAKGDRPVLTAYCEPVNQTTWDTKPLPTRDGPTTRQSLFPISYPNVRSCSALPSQWPIDTPPVDLDPFLPWIHDVFPSSDGRDVIFVAQNRRRCYNGQRRVQMGEVLPKGVIPHQDHVHIDYTKNYLMRPQSALFQHVPLKRMPRDNPTDDLEEPRYRLASHEDADVEGMETRFICRFKSYDPDAPAEKLSIVGYSLSRFVVDYDYHTYRKGYKFSATEAGYDNHMIWQSQLIFKCPVPPNYHEKIQNGDNVVDDYATLYVDVIPIRTAPRYTPPREFLQPRYEFHNDIENLFIPDIEWGKEHLLPMIDESGRWENIPVCMPSLMSIGLVPKGVDVNTVTIMENESDKKYVAVTGELPPKIHKVIACTWASTTFRTRSNRAQVGDGKRRLQEWLEFNLVAGFDHIYVYDNSGAFTNEDSLADIVDLFPRDKVTRVDWPCKICSNRDGNEGERSSQYAAESSCRLRFGTHARWLGSFDTDEYLVPMGGYKSMGDVADRLDEIGVKVAVFKSSPAKPRFDLLEDPGKTWDPDGTFTPTVKDNETFLHTYNCNWEAFPRTNDLSHRRKQMYRADYVKLHYVHYSTVTVVSQMSEKETRATNESWTHRYTEQHIHMFDEESEATMLHTKTKVSRNMLSWRNRCKSVDNVFHEGGCLLGFPIPKELVTKVHTKPLRDDGWAYNCFLNEKIEDYWWPKLADAIQKRRETTVPK</sequence>
<comment type="similarity">
    <text evidence="2">Belongs to the glycosyltransferase 92 family.</text>
</comment>
<evidence type="ECO:0000256" key="7">
    <source>
        <dbReference type="ARBA" id="ARBA00023136"/>
    </source>
</evidence>
<feature type="region of interest" description="Disordered" evidence="8">
    <location>
        <begin position="85"/>
        <end position="105"/>
    </location>
</feature>
<dbReference type="InterPro" id="IPR008166">
    <property type="entry name" value="Glyco_transf_92"/>
</dbReference>
<keyword evidence="5 9" id="KW-0812">Transmembrane</keyword>
<evidence type="ECO:0000313" key="11">
    <source>
        <dbReference type="Proteomes" id="UP001530377"/>
    </source>
</evidence>
<dbReference type="GO" id="GO:0016757">
    <property type="term" value="F:glycosyltransferase activity"/>
    <property type="evidence" value="ECO:0007669"/>
    <property type="project" value="UniProtKB-KW"/>
</dbReference>